<dbReference type="PANTHER" id="PTHR48025:SF1">
    <property type="entry name" value="RRM DOMAIN-CONTAINING PROTEIN"/>
    <property type="match status" value="1"/>
</dbReference>
<dbReference type="GO" id="GO:0003729">
    <property type="term" value="F:mRNA binding"/>
    <property type="evidence" value="ECO:0000318"/>
    <property type="project" value="GO_Central"/>
</dbReference>
<proteinExistence type="predicted"/>
<dbReference type="Gramene" id="Mp2g25250.1">
    <property type="protein sequence ID" value="Mp2g25250.1.cds"/>
    <property type="gene ID" value="Mp2g25250"/>
</dbReference>
<feature type="compositionally biased region" description="Basic and acidic residues" evidence="3">
    <location>
        <begin position="52"/>
        <end position="72"/>
    </location>
</feature>
<feature type="region of interest" description="Disordered" evidence="3">
    <location>
        <begin position="346"/>
        <end position="380"/>
    </location>
</feature>
<protein>
    <recommendedName>
        <fullName evidence="4">RRM domain-containing protein</fullName>
    </recommendedName>
</protein>
<feature type="region of interest" description="Disordered" evidence="3">
    <location>
        <begin position="287"/>
        <end position="319"/>
    </location>
</feature>
<dbReference type="Pfam" id="PF00076">
    <property type="entry name" value="RRM_1"/>
    <property type="match status" value="1"/>
</dbReference>
<evidence type="ECO:0000313" key="6">
    <source>
        <dbReference type="Proteomes" id="UP000244005"/>
    </source>
</evidence>
<feature type="domain" description="RRM" evidence="4">
    <location>
        <begin position="389"/>
        <end position="483"/>
    </location>
</feature>
<evidence type="ECO:0000259" key="4">
    <source>
        <dbReference type="PROSITE" id="PS50102"/>
    </source>
</evidence>
<feature type="compositionally biased region" description="Low complexity" evidence="3">
    <location>
        <begin position="39"/>
        <end position="49"/>
    </location>
</feature>
<feature type="compositionally biased region" description="Basic and acidic residues" evidence="3">
    <location>
        <begin position="83"/>
        <end position="126"/>
    </location>
</feature>
<dbReference type="AlphaFoldDB" id="A0A2R6W3A4"/>
<dbReference type="Gene3D" id="3.30.70.330">
    <property type="match status" value="2"/>
</dbReference>
<evidence type="ECO:0000256" key="1">
    <source>
        <dbReference type="ARBA" id="ARBA00022884"/>
    </source>
</evidence>
<dbReference type="CDD" id="cd12394">
    <property type="entry name" value="RRM1_RBM34"/>
    <property type="match status" value="1"/>
</dbReference>
<dbReference type="InterPro" id="IPR050502">
    <property type="entry name" value="Euk_RNA-bind_prot"/>
</dbReference>
<dbReference type="GO" id="GO:1901259">
    <property type="term" value="P:chloroplast rRNA processing"/>
    <property type="evidence" value="ECO:0000318"/>
    <property type="project" value="GO_Central"/>
</dbReference>
<dbReference type="OMA" id="HETSAGM"/>
<evidence type="ECO:0000256" key="3">
    <source>
        <dbReference type="SAM" id="MobiDB-lite"/>
    </source>
</evidence>
<feature type="compositionally biased region" description="Basic and acidic residues" evidence="3">
    <location>
        <begin position="677"/>
        <end position="687"/>
    </location>
</feature>
<name>A0A2R6W3A4_MARPO</name>
<dbReference type="PROSITE" id="PS50102">
    <property type="entry name" value="RRM"/>
    <property type="match status" value="2"/>
</dbReference>
<evidence type="ECO:0000256" key="2">
    <source>
        <dbReference type="PROSITE-ProRule" id="PRU00176"/>
    </source>
</evidence>
<feature type="region of interest" description="Disordered" evidence="3">
    <location>
        <begin position="573"/>
        <end position="702"/>
    </location>
</feature>
<dbReference type="InterPro" id="IPR012677">
    <property type="entry name" value="Nucleotide-bd_a/b_plait_sf"/>
</dbReference>
<evidence type="ECO:0000313" key="5">
    <source>
        <dbReference type="EMBL" id="PTQ28282.1"/>
    </source>
</evidence>
<dbReference type="PANTHER" id="PTHR48025">
    <property type="entry name" value="OS02G0815200 PROTEIN"/>
    <property type="match status" value="1"/>
</dbReference>
<feature type="compositionally biased region" description="Basic and acidic residues" evidence="3">
    <location>
        <begin position="237"/>
        <end position="247"/>
    </location>
</feature>
<organism evidence="5 6">
    <name type="scientific">Marchantia polymorpha</name>
    <name type="common">Common liverwort</name>
    <name type="synonym">Marchantia aquatica</name>
    <dbReference type="NCBI Taxonomy" id="3197"/>
    <lineage>
        <taxon>Eukaryota</taxon>
        <taxon>Viridiplantae</taxon>
        <taxon>Streptophyta</taxon>
        <taxon>Embryophyta</taxon>
        <taxon>Marchantiophyta</taxon>
        <taxon>Marchantiopsida</taxon>
        <taxon>Marchantiidae</taxon>
        <taxon>Marchantiales</taxon>
        <taxon>Marchantiaceae</taxon>
        <taxon>Marchantia</taxon>
    </lineage>
</organism>
<gene>
    <name evidence="5" type="ORF">MARPO_0168s0008</name>
</gene>
<reference evidence="6" key="1">
    <citation type="journal article" date="2017" name="Cell">
        <title>Insights into land plant evolution garnered from the Marchantia polymorpha genome.</title>
        <authorList>
            <person name="Bowman J.L."/>
            <person name="Kohchi T."/>
            <person name="Yamato K.T."/>
            <person name="Jenkins J."/>
            <person name="Shu S."/>
            <person name="Ishizaki K."/>
            <person name="Yamaoka S."/>
            <person name="Nishihama R."/>
            <person name="Nakamura Y."/>
            <person name="Berger F."/>
            <person name="Adam C."/>
            <person name="Aki S.S."/>
            <person name="Althoff F."/>
            <person name="Araki T."/>
            <person name="Arteaga-Vazquez M.A."/>
            <person name="Balasubrmanian S."/>
            <person name="Barry K."/>
            <person name="Bauer D."/>
            <person name="Boehm C.R."/>
            <person name="Briginshaw L."/>
            <person name="Caballero-Perez J."/>
            <person name="Catarino B."/>
            <person name="Chen F."/>
            <person name="Chiyoda S."/>
            <person name="Chovatia M."/>
            <person name="Davies K.M."/>
            <person name="Delmans M."/>
            <person name="Demura T."/>
            <person name="Dierschke T."/>
            <person name="Dolan L."/>
            <person name="Dorantes-Acosta A.E."/>
            <person name="Eklund D.M."/>
            <person name="Florent S.N."/>
            <person name="Flores-Sandoval E."/>
            <person name="Fujiyama A."/>
            <person name="Fukuzawa H."/>
            <person name="Galik B."/>
            <person name="Grimanelli D."/>
            <person name="Grimwood J."/>
            <person name="Grossniklaus U."/>
            <person name="Hamada T."/>
            <person name="Haseloff J."/>
            <person name="Hetherington A.J."/>
            <person name="Higo A."/>
            <person name="Hirakawa Y."/>
            <person name="Hundley H.N."/>
            <person name="Ikeda Y."/>
            <person name="Inoue K."/>
            <person name="Inoue S.I."/>
            <person name="Ishida S."/>
            <person name="Jia Q."/>
            <person name="Kakita M."/>
            <person name="Kanazawa T."/>
            <person name="Kawai Y."/>
            <person name="Kawashima T."/>
            <person name="Kennedy M."/>
            <person name="Kinose K."/>
            <person name="Kinoshita T."/>
            <person name="Kohara Y."/>
            <person name="Koide E."/>
            <person name="Komatsu K."/>
            <person name="Kopischke S."/>
            <person name="Kubo M."/>
            <person name="Kyozuka J."/>
            <person name="Lagercrantz U."/>
            <person name="Lin S.S."/>
            <person name="Lindquist E."/>
            <person name="Lipzen A.M."/>
            <person name="Lu C.W."/>
            <person name="De Luna E."/>
            <person name="Martienssen R.A."/>
            <person name="Minamino N."/>
            <person name="Mizutani M."/>
            <person name="Mizutani M."/>
            <person name="Mochizuki N."/>
            <person name="Monte I."/>
            <person name="Mosher R."/>
            <person name="Nagasaki H."/>
            <person name="Nakagami H."/>
            <person name="Naramoto S."/>
            <person name="Nishitani K."/>
            <person name="Ohtani M."/>
            <person name="Okamoto T."/>
            <person name="Okumura M."/>
            <person name="Phillips J."/>
            <person name="Pollak B."/>
            <person name="Reinders A."/>
            <person name="Rovekamp M."/>
            <person name="Sano R."/>
            <person name="Sawa S."/>
            <person name="Schmid M.W."/>
            <person name="Shirakawa M."/>
            <person name="Solano R."/>
            <person name="Spunde A."/>
            <person name="Suetsugu N."/>
            <person name="Sugano S."/>
            <person name="Sugiyama A."/>
            <person name="Sun R."/>
            <person name="Suzuki Y."/>
            <person name="Takenaka M."/>
            <person name="Takezawa D."/>
            <person name="Tomogane H."/>
            <person name="Tsuzuki M."/>
            <person name="Ueda T."/>
            <person name="Umeda M."/>
            <person name="Ward J.M."/>
            <person name="Watanabe Y."/>
            <person name="Yazaki K."/>
            <person name="Yokoyama R."/>
            <person name="Yoshitake Y."/>
            <person name="Yotsui I."/>
            <person name="Zachgo S."/>
            <person name="Schmutz J."/>
        </authorList>
    </citation>
    <scope>NUCLEOTIDE SEQUENCE [LARGE SCALE GENOMIC DNA]</scope>
    <source>
        <strain evidence="6">Tak-1</strain>
    </source>
</reference>
<dbReference type="InterPro" id="IPR035979">
    <property type="entry name" value="RBD_domain_sf"/>
</dbReference>
<sequence length="748" mass="82014">MGDKAGAAEGSSIFESLFGGFSNGLSIFTNNPFRRKQEAAAAKVEAAAEAEAELKKSGKDGAKQDRSEDASGGRRATPTQSEIESKSPSKQKHLSDSRSKGQGHGEIDLDGGKLHTPKSDDDVSGEKKKKKKRRTEGLGENVEQELFVGNDGSGSSDRRRQKQDIPAGNVEESDKVEAAETDDAEYTLSKKRKKRKGEYDGDAQIEPVKRQSERNKKKRTDEDSAEPQESPSTPDSKIGKAERKSGDSDQVGAVVDEGTGLKGKRPLDLEVVEKRKKKMKLVNEVNELSPRVSDIADAPQKSEEKSHETSAGMKRKKEVELEKNYEKKLRGATDLEDVGGVADMDFADSNSKGKRKVGDDEDNEFMGGKGKKRKLTKQEKVDNDAKLRRTIFVGNVPVNVKAKHLSTEFSQYGAVESARLRSVPIVDVKMPRRAAVITGNLNENRTSLNGYIVFKEEASAQAALAHNMKEFAGKHLRVDLAGSYSSGVEYDRKRSIFIGNLPFDAEDEDLITLFQGNTPELEVEAVRIVRDPQTSAGKGFGFVCFKTKMGAESALDKRDFTLLKNRPLRLERLGSKKAVEKPRAKRDTEERSGLRPKPGAEQRLTKKAPASYEGARAGKRKGVTPKKPERGGSSTANKSGKRAGLGKRPAIAAKKARTLQKKSGVSAGPKVSGGKRKREEKGKKNDSKGLQSDIPHTKGLRKKLWSAVKTCGKYASFSLKDMFHESEIQSGALNAPMKKLMQKYEETY</sequence>
<dbReference type="InterPro" id="IPR000504">
    <property type="entry name" value="RRM_dom"/>
</dbReference>
<keyword evidence="1 2" id="KW-0694">RNA-binding</keyword>
<feature type="compositionally biased region" description="Basic and acidic residues" evidence="3">
    <location>
        <begin position="207"/>
        <end position="222"/>
    </location>
</feature>
<accession>A0A2R6W3A4</accession>
<dbReference type="Proteomes" id="UP000244005">
    <property type="component" value="Unassembled WGS sequence"/>
</dbReference>
<feature type="domain" description="RRM" evidence="4">
    <location>
        <begin position="494"/>
        <end position="575"/>
    </location>
</feature>
<dbReference type="SMART" id="SM00360">
    <property type="entry name" value="RRM"/>
    <property type="match status" value="2"/>
</dbReference>
<dbReference type="EMBL" id="KZ772838">
    <property type="protein sequence ID" value="PTQ28282.1"/>
    <property type="molecule type" value="Genomic_DNA"/>
</dbReference>
<dbReference type="GO" id="GO:0009507">
    <property type="term" value="C:chloroplast"/>
    <property type="evidence" value="ECO:0007669"/>
    <property type="project" value="GOC"/>
</dbReference>
<keyword evidence="6" id="KW-1185">Reference proteome</keyword>
<dbReference type="OrthoDB" id="442677at2759"/>
<feature type="compositionally biased region" description="Basic and acidic residues" evidence="3">
    <location>
        <begin position="573"/>
        <end position="604"/>
    </location>
</feature>
<feature type="region of interest" description="Disordered" evidence="3">
    <location>
        <begin position="36"/>
        <end position="269"/>
    </location>
</feature>
<dbReference type="SUPFAM" id="SSF54928">
    <property type="entry name" value="RNA-binding domain, RBD"/>
    <property type="match status" value="2"/>
</dbReference>